<dbReference type="GO" id="GO:1990904">
    <property type="term" value="C:ribonucleoprotein complex"/>
    <property type="evidence" value="ECO:0007669"/>
    <property type="project" value="UniProtKB-KW"/>
</dbReference>
<reference evidence="5 6" key="1">
    <citation type="submission" date="2017-09" db="EMBL/GenBank/DDBJ databases">
        <title>Depth-based differentiation of microbial function through sediment-hosted aquifers and enrichment of novel symbionts in the deep terrestrial subsurface.</title>
        <authorList>
            <person name="Probst A.J."/>
            <person name="Ladd B."/>
            <person name="Jarett J.K."/>
            <person name="Geller-Mcgrath D.E."/>
            <person name="Sieber C.M."/>
            <person name="Emerson J.B."/>
            <person name="Anantharaman K."/>
            <person name="Thomas B.C."/>
            <person name="Malmstrom R."/>
            <person name="Stieglmeier M."/>
            <person name="Klingl A."/>
            <person name="Woyke T."/>
            <person name="Ryan C.M."/>
            <person name="Banfield J.F."/>
        </authorList>
    </citation>
    <scope>NUCLEOTIDE SEQUENCE [LARGE SCALE GENOMIC DNA]</scope>
    <source>
        <strain evidence="5">CG23_combo_of_CG06-09_8_20_14_all_49_15</strain>
    </source>
</reference>
<feature type="region of interest" description="Disordered" evidence="4">
    <location>
        <begin position="1"/>
        <end position="29"/>
    </location>
</feature>
<organism evidence="5 6">
    <name type="scientific">Candidatus Falkowbacteria bacterium CG23_combo_of_CG06-09_8_20_14_all_49_15</name>
    <dbReference type="NCBI Taxonomy" id="1974572"/>
    <lineage>
        <taxon>Bacteria</taxon>
        <taxon>Candidatus Falkowiibacteriota</taxon>
    </lineage>
</organism>
<evidence type="ECO:0000256" key="4">
    <source>
        <dbReference type="SAM" id="MobiDB-lite"/>
    </source>
</evidence>
<accession>A0A2G9ZKD7</accession>
<dbReference type="AlphaFoldDB" id="A0A2G9ZKD7"/>
<dbReference type="InterPro" id="IPR026569">
    <property type="entry name" value="Ribosomal_bL28"/>
</dbReference>
<dbReference type="Pfam" id="PF00830">
    <property type="entry name" value="Ribosomal_L28"/>
    <property type="match status" value="1"/>
</dbReference>
<keyword evidence="2 5" id="KW-0689">Ribosomal protein</keyword>
<dbReference type="GO" id="GO:0005840">
    <property type="term" value="C:ribosome"/>
    <property type="evidence" value="ECO:0007669"/>
    <property type="project" value="UniProtKB-KW"/>
</dbReference>
<evidence type="ECO:0000313" key="6">
    <source>
        <dbReference type="Proteomes" id="UP000230729"/>
    </source>
</evidence>
<sequence>MAQKCDQCGRGATKGATRSHSNIKTLKRQKINLQNRTVDGKKLKICTRCLKTQKKK</sequence>
<evidence type="ECO:0000256" key="3">
    <source>
        <dbReference type="ARBA" id="ARBA00023274"/>
    </source>
</evidence>
<evidence type="ECO:0000313" key="5">
    <source>
        <dbReference type="EMBL" id="PIP33637.1"/>
    </source>
</evidence>
<name>A0A2G9ZKD7_9BACT</name>
<gene>
    <name evidence="5" type="ORF">COX22_03315</name>
</gene>
<comment type="caution">
    <text evidence="5">The sequence shown here is derived from an EMBL/GenBank/DDBJ whole genome shotgun (WGS) entry which is preliminary data.</text>
</comment>
<keyword evidence="3" id="KW-0687">Ribonucleoprotein</keyword>
<proteinExistence type="inferred from homology"/>
<protein>
    <submittedName>
        <fullName evidence="5">50S ribosomal protein L28</fullName>
    </submittedName>
</protein>
<dbReference type="Proteomes" id="UP000230729">
    <property type="component" value="Unassembled WGS sequence"/>
</dbReference>
<dbReference type="EMBL" id="PCSD01000079">
    <property type="protein sequence ID" value="PIP33637.1"/>
    <property type="molecule type" value="Genomic_DNA"/>
</dbReference>
<dbReference type="InterPro" id="IPR034704">
    <property type="entry name" value="Ribosomal_bL28/bL31-like_sf"/>
</dbReference>
<dbReference type="GO" id="GO:0003735">
    <property type="term" value="F:structural constituent of ribosome"/>
    <property type="evidence" value="ECO:0007669"/>
    <property type="project" value="InterPro"/>
</dbReference>
<evidence type="ECO:0000256" key="2">
    <source>
        <dbReference type="ARBA" id="ARBA00022980"/>
    </source>
</evidence>
<dbReference type="InterPro" id="IPR037147">
    <property type="entry name" value="Ribosomal_bL28_sf"/>
</dbReference>
<evidence type="ECO:0000256" key="1">
    <source>
        <dbReference type="ARBA" id="ARBA00008760"/>
    </source>
</evidence>
<comment type="similarity">
    <text evidence="1">Belongs to the bacterial ribosomal protein bL28 family.</text>
</comment>
<dbReference type="Gene3D" id="2.30.170.40">
    <property type="entry name" value="Ribosomal protein L28/L24"/>
    <property type="match status" value="1"/>
</dbReference>
<dbReference type="SUPFAM" id="SSF143800">
    <property type="entry name" value="L28p-like"/>
    <property type="match status" value="1"/>
</dbReference>